<evidence type="ECO:0000313" key="1">
    <source>
        <dbReference type="EMBL" id="JAG99717.1"/>
    </source>
</evidence>
<sequence>MFYTGQPTQLKIKRREIGMLCQL</sequence>
<protein>
    <submittedName>
        <fullName evidence="1">Uncharacterized protein</fullName>
    </submittedName>
</protein>
<organism evidence="1">
    <name type="scientific">Anguilla anguilla</name>
    <name type="common">European freshwater eel</name>
    <name type="synonym">Muraena anguilla</name>
    <dbReference type="NCBI Taxonomy" id="7936"/>
    <lineage>
        <taxon>Eukaryota</taxon>
        <taxon>Metazoa</taxon>
        <taxon>Chordata</taxon>
        <taxon>Craniata</taxon>
        <taxon>Vertebrata</taxon>
        <taxon>Euteleostomi</taxon>
        <taxon>Actinopterygii</taxon>
        <taxon>Neopterygii</taxon>
        <taxon>Teleostei</taxon>
        <taxon>Anguilliformes</taxon>
        <taxon>Anguillidae</taxon>
        <taxon>Anguilla</taxon>
    </lineage>
</organism>
<reference evidence="1" key="2">
    <citation type="journal article" date="2015" name="Fish Shellfish Immunol.">
        <title>Early steps in the European eel (Anguilla anguilla)-Vibrio vulnificus interaction in the gills: Role of the RtxA13 toxin.</title>
        <authorList>
            <person name="Callol A."/>
            <person name="Pajuelo D."/>
            <person name="Ebbesson L."/>
            <person name="Teles M."/>
            <person name="MacKenzie S."/>
            <person name="Amaro C."/>
        </authorList>
    </citation>
    <scope>NUCLEOTIDE SEQUENCE</scope>
</reference>
<name>A0A0E9P783_ANGAN</name>
<reference evidence="1" key="1">
    <citation type="submission" date="2014-11" db="EMBL/GenBank/DDBJ databases">
        <authorList>
            <person name="Amaro Gonzalez C."/>
        </authorList>
    </citation>
    <scope>NUCLEOTIDE SEQUENCE</scope>
</reference>
<dbReference type="EMBL" id="GBXM01108859">
    <property type="protein sequence ID" value="JAG99717.1"/>
    <property type="molecule type" value="Transcribed_RNA"/>
</dbReference>
<accession>A0A0E9P783</accession>
<dbReference type="AlphaFoldDB" id="A0A0E9P783"/>
<proteinExistence type="predicted"/>